<evidence type="ECO:0000256" key="4">
    <source>
        <dbReference type="ARBA" id="ARBA00022771"/>
    </source>
</evidence>
<evidence type="ECO:0000256" key="2">
    <source>
        <dbReference type="ARBA" id="ARBA00022490"/>
    </source>
</evidence>
<accession>A0A9C6WS51</accession>
<evidence type="ECO:0000313" key="11">
    <source>
        <dbReference type="Proteomes" id="UP000504606"/>
    </source>
</evidence>
<name>A0A9C6WS51_FRAOC</name>
<dbReference type="Pfam" id="PF05741">
    <property type="entry name" value="zf-nanos"/>
    <property type="match status" value="1"/>
</dbReference>
<feature type="compositionally biased region" description="Low complexity" evidence="9">
    <location>
        <begin position="75"/>
        <end position="107"/>
    </location>
</feature>
<evidence type="ECO:0000256" key="3">
    <source>
        <dbReference type="ARBA" id="ARBA00022723"/>
    </source>
</evidence>
<dbReference type="GO" id="GO:0005737">
    <property type="term" value="C:cytoplasm"/>
    <property type="evidence" value="ECO:0007669"/>
    <property type="project" value="UniProtKB-SubCell"/>
</dbReference>
<dbReference type="Gene3D" id="4.10.60.30">
    <property type="entry name" value="Nanos, RNA-binding domain"/>
    <property type="match status" value="1"/>
</dbReference>
<keyword evidence="6 8" id="KW-0810">Translation regulation</keyword>
<evidence type="ECO:0000256" key="6">
    <source>
        <dbReference type="ARBA" id="ARBA00022845"/>
    </source>
</evidence>
<keyword evidence="5" id="KW-0862">Zinc</keyword>
<dbReference type="KEGG" id="foc:127749975"/>
<dbReference type="AlphaFoldDB" id="A0A9C6WS51"/>
<feature type="compositionally biased region" description="Low complexity" evidence="9">
    <location>
        <begin position="53"/>
        <end position="66"/>
    </location>
</feature>
<keyword evidence="3" id="KW-0479">Metal-binding</keyword>
<keyword evidence="11" id="KW-1185">Reference proteome</keyword>
<dbReference type="InterPro" id="IPR038129">
    <property type="entry name" value="Nanos_sf"/>
</dbReference>
<gene>
    <name evidence="12" type="primary">LOC127749975</name>
</gene>
<reference evidence="12" key="1">
    <citation type="submission" date="2025-08" db="UniProtKB">
        <authorList>
            <consortium name="RefSeq"/>
        </authorList>
    </citation>
    <scope>IDENTIFICATION</scope>
    <source>
        <tissue evidence="12">Whole organism</tissue>
    </source>
</reference>
<evidence type="ECO:0000256" key="5">
    <source>
        <dbReference type="ARBA" id="ARBA00022833"/>
    </source>
</evidence>
<proteinExistence type="inferred from homology"/>
<keyword evidence="4 8" id="KW-0863">Zinc-finger</keyword>
<keyword evidence="2" id="KW-0963">Cytoplasm</keyword>
<dbReference type="GO" id="GO:0003723">
    <property type="term" value="F:RNA binding"/>
    <property type="evidence" value="ECO:0007669"/>
    <property type="project" value="UniProtKB-UniRule"/>
</dbReference>
<dbReference type="InterPro" id="IPR024161">
    <property type="entry name" value="Znf_nanos-typ"/>
</dbReference>
<comment type="similarity">
    <text evidence="8">Belongs to the nanos family.</text>
</comment>
<dbReference type="PROSITE" id="PS51522">
    <property type="entry name" value="ZF_NANOS"/>
    <property type="match status" value="1"/>
</dbReference>
<evidence type="ECO:0000256" key="9">
    <source>
        <dbReference type="SAM" id="MobiDB-lite"/>
    </source>
</evidence>
<dbReference type="GeneID" id="127749975"/>
<feature type="domain" description="Nanos-type" evidence="10">
    <location>
        <begin position="229"/>
        <end position="287"/>
    </location>
</feature>
<protein>
    <submittedName>
        <fullName evidence="12">Actin nucleation-promoting factor WASL-like</fullName>
    </submittedName>
</protein>
<keyword evidence="7 8" id="KW-0694">RNA-binding</keyword>
<sequence length="313" mass="33900">MAMTSQWRPLSPPMRPSTPPKHFMSSPPPSASWACRELLDSPGVAYSPSTSSPLLLHAGLPAPHGPQQWGQDPGASSRYYRTSTSSSVQSQESSPPSASTAAPLSPSWHTAGHLWSPPHPPPVASPMRAFPQGVHHEGRDLPAFGERTAAAAVEEAMDMGALGTSTYPSPSAAGSEPTSATIDNLVALTQLLCLTDGPRSEPRLLPSNYNNNRNHFWGQRRPLKNQIAFCAFCKGNGELPSLYNDHRLHAKQPDGTMRVECPVLQRLKCEICGATGAYAHTRSHCPYNRQPSVAVLLKKTPRRCDGSLRSYRK</sequence>
<dbReference type="PANTHER" id="PTHR12887">
    <property type="entry name" value="NANOS PROTEIN"/>
    <property type="match status" value="1"/>
</dbReference>
<organism evidence="11 12">
    <name type="scientific">Frankliniella occidentalis</name>
    <name type="common">Western flower thrips</name>
    <name type="synonym">Euthrips occidentalis</name>
    <dbReference type="NCBI Taxonomy" id="133901"/>
    <lineage>
        <taxon>Eukaryota</taxon>
        <taxon>Metazoa</taxon>
        <taxon>Ecdysozoa</taxon>
        <taxon>Arthropoda</taxon>
        <taxon>Hexapoda</taxon>
        <taxon>Insecta</taxon>
        <taxon>Pterygota</taxon>
        <taxon>Neoptera</taxon>
        <taxon>Paraneoptera</taxon>
        <taxon>Thysanoptera</taxon>
        <taxon>Terebrantia</taxon>
        <taxon>Thripoidea</taxon>
        <taxon>Thripidae</taxon>
        <taxon>Frankliniella</taxon>
    </lineage>
</organism>
<dbReference type="InterPro" id="IPR008705">
    <property type="entry name" value="Nanos/Xcar2"/>
</dbReference>
<feature type="region of interest" description="Disordered" evidence="9">
    <location>
        <begin position="1"/>
        <end position="139"/>
    </location>
</feature>
<evidence type="ECO:0000256" key="7">
    <source>
        <dbReference type="ARBA" id="ARBA00022884"/>
    </source>
</evidence>
<dbReference type="RefSeq" id="XP_052126182.1">
    <property type="nucleotide sequence ID" value="XM_052270222.1"/>
</dbReference>
<dbReference type="OrthoDB" id="5864971at2759"/>
<evidence type="ECO:0000313" key="12">
    <source>
        <dbReference type="RefSeq" id="XP_052126182.1"/>
    </source>
</evidence>
<evidence type="ECO:0000256" key="1">
    <source>
        <dbReference type="ARBA" id="ARBA00004496"/>
    </source>
</evidence>
<comment type="subcellular location">
    <subcellularLocation>
        <location evidence="1">Cytoplasm</location>
    </subcellularLocation>
</comment>
<dbReference type="GO" id="GO:0006417">
    <property type="term" value="P:regulation of translation"/>
    <property type="evidence" value="ECO:0007669"/>
    <property type="project" value="UniProtKB-UniRule"/>
</dbReference>
<evidence type="ECO:0000259" key="10">
    <source>
        <dbReference type="PROSITE" id="PS51522"/>
    </source>
</evidence>
<evidence type="ECO:0000256" key="8">
    <source>
        <dbReference type="PROSITE-ProRule" id="PRU00855"/>
    </source>
</evidence>
<dbReference type="GO" id="GO:0008270">
    <property type="term" value="F:zinc ion binding"/>
    <property type="evidence" value="ECO:0007669"/>
    <property type="project" value="UniProtKB-KW"/>
</dbReference>
<dbReference type="Proteomes" id="UP000504606">
    <property type="component" value="Unplaced"/>
</dbReference>
<feature type="compositionally biased region" description="Pro residues" evidence="9">
    <location>
        <begin position="10"/>
        <end position="19"/>
    </location>
</feature>